<accession>A0A1N7LM77</accession>
<name>A0A1N7LM77_9GAMM</name>
<evidence type="ECO:0000313" key="1">
    <source>
        <dbReference type="EMBL" id="SIS74926.1"/>
    </source>
</evidence>
<sequence>MENSSIIEINVSYVCHSCCECTDMGAGIIKKILGSRYEP</sequence>
<reference evidence="2" key="1">
    <citation type="submission" date="2017-01" db="EMBL/GenBank/DDBJ databases">
        <authorList>
            <person name="Varghese N."/>
            <person name="Submissions S."/>
        </authorList>
    </citation>
    <scope>NUCLEOTIDE SEQUENCE [LARGE SCALE GENOMIC DNA]</scope>
    <source>
        <strain evidence="2">DSM 22306</strain>
    </source>
</reference>
<dbReference type="Proteomes" id="UP000185999">
    <property type="component" value="Unassembled WGS sequence"/>
</dbReference>
<keyword evidence="2" id="KW-1185">Reference proteome</keyword>
<dbReference type="STRING" id="619304.SAMN05421760_104152"/>
<organism evidence="1 2">
    <name type="scientific">Neptunomonas antarctica</name>
    <dbReference type="NCBI Taxonomy" id="619304"/>
    <lineage>
        <taxon>Bacteria</taxon>
        <taxon>Pseudomonadati</taxon>
        <taxon>Pseudomonadota</taxon>
        <taxon>Gammaproteobacteria</taxon>
        <taxon>Oceanospirillales</taxon>
        <taxon>Oceanospirillaceae</taxon>
        <taxon>Neptunomonas</taxon>
    </lineage>
</organism>
<gene>
    <name evidence="1" type="ORF">SAMN05421760_104152</name>
</gene>
<proteinExistence type="predicted"/>
<protein>
    <submittedName>
        <fullName evidence="1">Uncharacterized protein</fullName>
    </submittedName>
</protein>
<evidence type="ECO:0000313" key="2">
    <source>
        <dbReference type="Proteomes" id="UP000185999"/>
    </source>
</evidence>
<dbReference type="AlphaFoldDB" id="A0A1N7LM77"/>
<dbReference type="EMBL" id="FTOE01000004">
    <property type="protein sequence ID" value="SIS74926.1"/>
    <property type="molecule type" value="Genomic_DNA"/>
</dbReference>